<dbReference type="Gene3D" id="3.40.50.10600">
    <property type="entry name" value="SpoIIaa-like domains"/>
    <property type="match status" value="1"/>
</dbReference>
<reference evidence="1" key="1">
    <citation type="journal article" date="2020" name="mSystems">
        <title>Genome- and Community-Level Interaction Insights into Carbon Utilization and Element Cycling Functions of Hydrothermarchaeota in Hydrothermal Sediment.</title>
        <authorList>
            <person name="Zhou Z."/>
            <person name="Liu Y."/>
            <person name="Xu W."/>
            <person name="Pan J."/>
            <person name="Luo Z.H."/>
            <person name="Li M."/>
        </authorList>
    </citation>
    <scope>NUCLEOTIDE SEQUENCE [LARGE SCALE GENOMIC DNA]</scope>
    <source>
        <strain evidence="1">HyVt-345</strain>
    </source>
</reference>
<gene>
    <name evidence="1" type="ORF">ENH87_22865</name>
</gene>
<protein>
    <submittedName>
        <fullName evidence="1">STAS/SEC14 domain-containing protein</fullName>
    </submittedName>
</protein>
<dbReference type="SUPFAM" id="SSF52091">
    <property type="entry name" value="SpoIIaa-like"/>
    <property type="match status" value="1"/>
</dbReference>
<dbReference type="InterPro" id="IPR038396">
    <property type="entry name" value="SpoIIAA-like_sf"/>
</dbReference>
<sequence>MHFCCIERIAMVGETKWQDWMTQLMKTFTAADIKFFDLKDKEKAKTWIQE</sequence>
<proteinExistence type="predicted"/>
<dbReference type="Pfam" id="PF11964">
    <property type="entry name" value="SpoIIAA-like"/>
    <property type="match status" value="1"/>
</dbReference>
<name>A0A831QS65_9FLAO</name>
<evidence type="ECO:0000313" key="1">
    <source>
        <dbReference type="EMBL" id="HEA23735.1"/>
    </source>
</evidence>
<dbReference type="InterPro" id="IPR036513">
    <property type="entry name" value="STAS_dom_sf"/>
</dbReference>
<organism evidence="1">
    <name type="scientific">Pricia antarctica</name>
    <dbReference type="NCBI Taxonomy" id="641691"/>
    <lineage>
        <taxon>Bacteria</taxon>
        <taxon>Pseudomonadati</taxon>
        <taxon>Bacteroidota</taxon>
        <taxon>Flavobacteriia</taxon>
        <taxon>Flavobacteriales</taxon>
        <taxon>Flavobacteriaceae</taxon>
        <taxon>Pricia</taxon>
    </lineage>
</organism>
<dbReference type="AlphaFoldDB" id="A0A831QS65"/>
<accession>A0A831QS65</accession>
<comment type="caution">
    <text evidence="1">The sequence shown here is derived from an EMBL/GenBank/DDBJ whole genome shotgun (WGS) entry which is preliminary data.</text>
</comment>
<dbReference type="Proteomes" id="UP000886191">
    <property type="component" value="Unassembled WGS sequence"/>
</dbReference>
<dbReference type="EMBL" id="DRGL01000084">
    <property type="protein sequence ID" value="HEA23735.1"/>
    <property type="molecule type" value="Genomic_DNA"/>
</dbReference>
<dbReference type="InterPro" id="IPR021866">
    <property type="entry name" value="SpoIIAA-like"/>
</dbReference>